<dbReference type="Proteomes" id="UP000249396">
    <property type="component" value="Unassembled WGS sequence"/>
</dbReference>
<dbReference type="SUPFAM" id="SSF143120">
    <property type="entry name" value="YefM-like"/>
    <property type="match status" value="1"/>
</dbReference>
<comment type="caution">
    <text evidence="3">The sequence shown here is derived from an EMBL/GenBank/DDBJ whole genome shotgun (WGS) entry which is preliminary data.</text>
</comment>
<proteinExistence type="inferred from homology"/>
<protein>
    <recommendedName>
        <fullName evidence="2">Antitoxin</fullName>
    </recommendedName>
</protein>
<evidence type="ECO:0000313" key="3">
    <source>
        <dbReference type="EMBL" id="PZN85945.1"/>
    </source>
</evidence>
<evidence type="ECO:0000256" key="1">
    <source>
        <dbReference type="ARBA" id="ARBA00009981"/>
    </source>
</evidence>
<gene>
    <name evidence="3" type="ORF">DM484_01170</name>
</gene>
<name>A0A2W4RPV3_9GAMM</name>
<dbReference type="Pfam" id="PF02604">
    <property type="entry name" value="PhdYeFM_antitox"/>
    <property type="match status" value="1"/>
</dbReference>
<sequence length="81" mass="9122">MQAIYAESVVSMDEFTRDPALVLEQSEGEPVAIFNHDHPAAYLISADYYEALLDALDDAVLADLVKQRQGQERKRVDINEL</sequence>
<dbReference type="EMBL" id="QJPH01000101">
    <property type="protein sequence ID" value="PZN85945.1"/>
    <property type="molecule type" value="Genomic_DNA"/>
</dbReference>
<evidence type="ECO:0000256" key="2">
    <source>
        <dbReference type="RuleBase" id="RU362080"/>
    </source>
</evidence>
<comment type="similarity">
    <text evidence="1 2">Belongs to the phD/YefM antitoxin family.</text>
</comment>
<dbReference type="InterPro" id="IPR051405">
    <property type="entry name" value="phD/YefM_antitoxin"/>
</dbReference>
<dbReference type="InterPro" id="IPR036165">
    <property type="entry name" value="YefM-like_sf"/>
</dbReference>
<comment type="function">
    <text evidence="2">Antitoxin component of a type II toxin-antitoxin (TA) system.</text>
</comment>
<organism evidence="3 4">
    <name type="scientific">Candidatus Methylumidiphilus alinenensis</name>
    <dbReference type="NCBI Taxonomy" id="2202197"/>
    <lineage>
        <taxon>Bacteria</taxon>
        <taxon>Pseudomonadati</taxon>
        <taxon>Pseudomonadota</taxon>
        <taxon>Gammaproteobacteria</taxon>
        <taxon>Methylococcales</taxon>
        <taxon>Candidatus Methylumidiphilus</taxon>
    </lineage>
</organism>
<dbReference type="AlphaFoldDB" id="A0A2W4RPV3"/>
<evidence type="ECO:0000313" key="4">
    <source>
        <dbReference type="Proteomes" id="UP000249396"/>
    </source>
</evidence>
<dbReference type="PANTHER" id="PTHR33713">
    <property type="entry name" value="ANTITOXIN YAFN-RELATED"/>
    <property type="match status" value="1"/>
</dbReference>
<reference evidence="3 4" key="1">
    <citation type="journal article" date="2018" name="Aquat. Microb. Ecol.">
        <title>Gammaproteobacterial methanotrophs dominate.</title>
        <authorList>
            <person name="Rissanen A.J."/>
            <person name="Saarenheimo J."/>
            <person name="Tiirola M."/>
            <person name="Peura S."/>
            <person name="Aalto S.L."/>
            <person name="Karvinen A."/>
            <person name="Nykanen H."/>
        </authorList>
    </citation>
    <scope>NUCLEOTIDE SEQUENCE [LARGE SCALE GENOMIC DNA]</scope>
    <source>
        <strain evidence="3">AMbin10</strain>
    </source>
</reference>
<dbReference type="PANTHER" id="PTHR33713:SF10">
    <property type="entry name" value="ANTITOXIN YAFN"/>
    <property type="match status" value="1"/>
</dbReference>
<dbReference type="InterPro" id="IPR006442">
    <property type="entry name" value="Antitoxin_Phd/YefM"/>
</dbReference>
<accession>A0A2W4RPV3</accession>